<evidence type="ECO:0000313" key="2">
    <source>
        <dbReference type="Proteomes" id="UP000003150"/>
    </source>
</evidence>
<dbReference type="Proteomes" id="UP000003150">
    <property type="component" value="Unassembled WGS sequence"/>
</dbReference>
<dbReference type="Pfam" id="PF16264">
    <property type="entry name" value="SatD"/>
    <property type="match status" value="1"/>
</dbReference>
<name>D4TXQ9_9ACTO</name>
<dbReference type="EMBL" id="ACYT02000018">
    <property type="protein sequence ID" value="EFF80370.1"/>
    <property type="molecule type" value="Genomic_DNA"/>
</dbReference>
<comment type="caution">
    <text evidence="1">The sequence shown here is derived from an EMBL/GenBank/DDBJ whole genome shotgun (WGS) entry which is preliminary data.</text>
</comment>
<reference evidence="1 2" key="1">
    <citation type="submission" date="2009-10" db="EMBL/GenBank/DDBJ databases">
        <authorList>
            <person name="Weinstock G."/>
            <person name="Sodergren E."/>
            <person name="Clifton S."/>
            <person name="Fulton L."/>
            <person name="Fulton B."/>
            <person name="Courtney L."/>
            <person name="Fronick C."/>
            <person name="Harrison M."/>
            <person name="Strong C."/>
            <person name="Farmer C."/>
            <person name="Delahaunty K."/>
            <person name="Markovic C."/>
            <person name="Hall O."/>
            <person name="Minx P."/>
            <person name="Tomlinson C."/>
            <person name="Mitreva M."/>
            <person name="Nelson J."/>
            <person name="Hou S."/>
            <person name="Wollam A."/>
            <person name="Pepin K.H."/>
            <person name="Johnson M."/>
            <person name="Bhonagiri V."/>
            <person name="Nash W.E."/>
            <person name="Warren W."/>
            <person name="Chinwalla A."/>
            <person name="Mardis E.R."/>
            <person name="Wilson R.K."/>
        </authorList>
    </citation>
    <scope>NUCLEOTIDE SEQUENCE [LARGE SCALE GENOMIC DNA]</scope>
    <source>
        <strain evidence="1 2">F0309</strain>
    </source>
</reference>
<proteinExistence type="predicted"/>
<organism evidence="1 2">
    <name type="scientific">Schaalia odontolytica F0309</name>
    <dbReference type="NCBI Taxonomy" id="649742"/>
    <lineage>
        <taxon>Bacteria</taxon>
        <taxon>Bacillati</taxon>
        <taxon>Actinomycetota</taxon>
        <taxon>Actinomycetes</taxon>
        <taxon>Actinomycetales</taxon>
        <taxon>Actinomycetaceae</taxon>
        <taxon>Schaalia</taxon>
    </lineage>
</organism>
<evidence type="ECO:0008006" key="3">
    <source>
        <dbReference type="Google" id="ProtNLM"/>
    </source>
</evidence>
<accession>D4TXQ9</accession>
<gene>
    <name evidence="1" type="ORF">HMPREF0970_00728</name>
</gene>
<dbReference type="AlphaFoldDB" id="D4TXQ9"/>
<dbReference type="HOGENOM" id="CLU_077332_2_0_11"/>
<sequence length="241" mass="26292">MWRVGYKEKCGIVTLRYAVIADIVGSRTLTNRADAQRIFEAVLERASEGLALLQAPYPTVGDEFQAVAYTLEDALLLTLRAQLLLPPQLQLRFGIGAGRIEEFASGVHRQAPARGRGAESAALQDGSAWWAARAAINRAHDVQDASNPFIRTWFMAHASVESEFSSHCQTCINAMLSLRDHSILKLSARHRRITASLLLGKTQVEIARVEKLSQQAISDFARGTGAGLIQSSLIIAEAARA</sequence>
<dbReference type="InterPro" id="IPR032580">
    <property type="entry name" value="SatD"/>
</dbReference>
<dbReference type="PATRIC" id="fig|649742.3.peg.456"/>
<evidence type="ECO:0000313" key="1">
    <source>
        <dbReference type="EMBL" id="EFF80370.1"/>
    </source>
</evidence>
<protein>
    <recommendedName>
        <fullName evidence="3">SatD protein</fullName>
    </recommendedName>
</protein>